<dbReference type="InterPro" id="IPR013714">
    <property type="entry name" value="Golgi_TVP15"/>
</dbReference>
<keyword evidence="7" id="KW-1185">Reference proteome</keyword>
<feature type="transmembrane region" description="Helical" evidence="5">
    <location>
        <begin position="104"/>
        <end position="123"/>
    </location>
</feature>
<evidence type="ECO:0000256" key="1">
    <source>
        <dbReference type="ARBA" id="ARBA00004141"/>
    </source>
</evidence>
<evidence type="ECO:0000256" key="3">
    <source>
        <dbReference type="ARBA" id="ARBA00022989"/>
    </source>
</evidence>
<evidence type="ECO:0000313" key="6">
    <source>
        <dbReference type="EnsemblProtists" id="EOD16248"/>
    </source>
</evidence>
<proteinExistence type="predicted"/>
<dbReference type="Pfam" id="PF08507">
    <property type="entry name" value="COPI_assoc"/>
    <property type="match status" value="1"/>
</dbReference>
<name>A0A0D3IYB3_EMIH1</name>
<evidence type="ECO:0000256" key="4">
    <source>
        <dbReference type="ARBA" id="ARBA00023136"/>
    </source>
</evidence>
<protein>
    <recommendedName>
        <fullName evidence="8">Golgi apparatus membrane protein TVP15</fullName>
    </recommendedName>
</protein>
<dbReference type="GeneID" id="17262397"/>
<dbReference type="HOGENOM" id="CLU_1182044_0_0_1"/>
<dbReference type="EnsemblProtists" id="EOD16248">
    <property type="protein sequence ID" value="EOD16248"/>
    <property type="gene ID" value="EMIHUDRAFT_464301"/>
</dbReference>
<keyword evidence="4 5" id="KW-0472">Membrane</keyword>
<evidence type="ECO:0000256" key="5">
    <source>
        <dbReference type="SAM" id="Phobius"/>
    </source>
</evidence>
<feature type="transmembrane region" description="Helical" evidence="5">
    <location>
        <begin position="153"/>
        <end position="168"/>
    </location>
</feature>
<accession>A0A0D3IYB3</accession>
<dbReference type="KEGG" id="ehx:EMIHUDRAFT_464301"/>
<dbReference type="AlphaFoldDB" id="A0A0D3IYB3"/>
<dbReference type="RefSeq" id="XP_005768677.1">
    <property type="nucleotide sequence ID" value="XM_005768620.1"/>
</dbReference>
<dbReference type="PaxDb" id="2903-EOD16248"/>
<reference evidence="6" key="2">
    <citation type="submission" date="2024-10" db="UniProtKB">
        <authorList>
            <consortium name="EnsemblProtists"/>
        </authorList>
    </citation>
    <scope>IDENTIFICATION</scope>
</reference>
<comment type="subcellular location">
    <subcellularLocation>
        <location evidence="1">Membrane</location>
        <topology evidence="1">Multi-pass membrane protein</topology>
    </subcellularLocation>
</comment>
<keyword evidence="3 5" id="KW-1133">Transmembrane helix</keyword>
<organism evidence="6 7">
    <name type="scientific">Emiliania huxleyi (strain CCMP1516)</name>
    <dbReference type="NCBI Taxonomy" id="280463"/>
    <lineage>
        <taxon>Eukaryota</taxon>
        <taxon>Haptista</taxon>
        <taxon>Haptophyta</taxon>
        <taxon>Prymnesiophyceae</taxon>
        <taxon>Isochrysidales</taxon>
        <taxon>Noelaerhabdaceae</taxon>
        <taxon>Emiliania</taxon>
    </lineage>
</organism>
<dbReference type="GO" id="GO:0016020">
    <property type="term" value="C:membrane"/>
    <property type="evidence" value="ECO:0007669"/>
    <property type="project" value="UniProtKB-SubCell"/>
</dbReference>
<evidence type="ECO:0000313" key="7">
    <source>
        <dbReference type="Proteomes" id="UP000013827"/>
    </source>
</evidence>
<dbReference type="OMA" id="SFRIVHE"/>
<keyword evidence="2 5" id="KW-0812">Transmembrane</keyword>
<dbReference type="Proteomes" id="UP000013827">
    <property type="component" value="Unassembled WGS sequence"/>
</dbReference>
<sequence>MAASSKAPCSFAACCARTTSIAFTVCELSFATFAFLSRSAAASRSSLRYRGAMADEPPSRLDRLWELRKTRTATTLLKFTSIFGGLFLVLAGIIGLTGIFQGQIVYFVGSLYAIIFGCTVLIVEVRDKVPMVSAAYQQIDVYLKFMTLQRGKGLYYLGVGLLVLYIGPDGTSSWGLNNVAALLLAIIGVSHTFKLIKESDPVLGPGNDVPLAPGADFSSTRSDWGNMVAAANKPR</sequence>
<feature type="transmembrane region" description="Helical" evidence="5">
    <location>
        <begin position="76"/>
        <end position="98"/>
    </location>
</feature>
<reference evidence="7" key="1">
    <citation type="journal article" date="2013" name="Nature">
        <title>Pan genome of the phytoplankton Emiliania underpins its global distribution.</title>
        <authorList>
            <person name="Read B.A."/>
            <person name="Kegel J."/>
            <person name="Klute M.J."/>
            <person name="Kuo A."/>
            <person name="Lefebvre S.C."/>
            <person name="Maumus F."/>
            <person name="Mayer C."/>
            <person name="Miller J."/>
            <person name="Monier A."/>
            <person name="Salamov A."/>
            <person name="Young J."/>
            <person name="Aguilar M."/>
            <person name="Claverie J.M."/>
            <person name="Frickenhaus S."/>
            <person name="Gonzalez K."/>
            <person name="Herman E.K."/>
            <person name="Lin Y.C."/>
            <person name="Napier J."/>
            <person name="Ogata H."/>
            <person name="Sarno A.F."/>
            <person name="Shmutz J."/>
            <person name="Schroeder D."/>
            <person name="de Vargas C."/>
            <person name="Verret F."/>
            <person name="von Dassow P."/>
            <person name="Valentin K."/>
            <person name="Van de Peer Y."/>
            <person name="Wheeler G."/>
            <person name="Dacks J.B."/>
            <person name="Delwiche C.F."/>
            <person name="Dyhrman S.T."/>
            <person name="Glockner G."/>
            <person name="John U."/>
            <person name="Richards T."/>
            <person name="Worden A.Z."/>
            <person name="Zhang X."/>
            <person name="Grigoriev I.V."/>
            <person name="Allen A.E."/>
            <person name="Bidle K."/>
            <person name="Borodovsky M."/>
            <person name="Bowler C."/>
            <person name="Brownlee C."/>
            <person name="Cock J.M."/>
            <person name="Elias M."/>
            <person name="Gladyshev V.N."/>
            <person name="Groth M."/>
            <person name="Guda C."/>
            <person name="Hadaegh A."/>
            <person name="Iglesias-Rodriguez M.D."/>
            <person name="Jenkins J."/>
            <person name="Jones B.M."/>
            <person name="Lawson T."/>
            <person name="Leese F."/>
            <person name="Lindquist E."/>
            <person name="Lobanov A."/>
            <person name="Lomsadze A."/>
            <person name="Malik S.B."/>
            <person name="Marsh M.E."/>
            <person name="Mackinder L."/>
            <person name="Mock T."/>
            <person name="Mueller-Roeber B."/>
            <person name="Pagarete A."/>
            <person name="Parker M."/>
            <person name="Probert I."/>
            <person name="Quesneville H."/>
            <person name="Raines C."/>
            <person name="Rensing S.A."/>
            <person name="Riano-Pachon D.M."/>
            <person name="Richier S."/>
            <person name="Rokitta S."/>
            <person name="Shiraiwa Y."/>
            <person name="Soanes D.M."/>
            <person name="van der Giezen M."/>
            <person name="Wahlund T.M."/>
            <person name="Williams B."/>
            <person name="Wilson W."/>
            <person name="Wolfe G."/>
            <person name="Wurch L.L."/>
        </authorList>
    </citation>
    <scope>NUCLEOTIDE SEQUENCE</scope>
</reference>
<evidence type="ECO:0008006" key="8">
    <source>
        <dbReference type="Google" id="ProtNLM"/>
    </source>
</evidence>
<evidence type="ECO:0000256" key="2">
    <source>
        <dbReference type="ARBA" id="ARBA00022692"/>
    </source>
</evidence>